<keyword evidence="3" id="KW-0808">Transferase</keyword>
<evidence type="ECO:0000259" key="2">
    <source>
        <dbReference type="Pfam" id="PF00535"/>
    </source>
</evidence>
<dbReference type="EMBL" id="JAMDGY010000020">
    <property type="protein sequence ID" value="MDD0990503.1"/>
    <property type="molecule type" value="Genomic_DNA"/>
</dbReference>
<dbReference type="InterPro" id="IPR050834">
    <property type="entry name" value="Glycosyltransf_2"/>
</dbReference>
<evidence type="ECO:0000313" key="3">
    <source>
        <dbReference type="EMBL" id="MDD0990503.1"/>
    </source>
</evidence>
<comment type="caution">
    <text evidence="3">The sequence shown here is derived from an EMBL/GenBank/DDBJ whole genome shotgun (WGS) entry which is preliminary data.</text>
</comment>
<organism evidence="3 4">
    <name type="scientific">Pseudomonas fontis</name>
    <dbReference type="NCBI Taxonomy" id="2942633"/>
    <lineage>
        <taxon>Bacteria</taxon>
        <taxon>Pseudomonadati</taxon>
        <taxon>Pseudomonadota</taxon>
        <taxon>Gammaproteobacteria</taxon>
        <taxon>Pseudomonadales</taxon>
        <taxon>Pseudomonadaceae</taxon>
        <taxon>Pseudomonas</taxon>
    </lineage>
</organism>
<dbReference type="GO" id="GO:0016757">
    <property type="term" value="F:glycosyltransferase activity"/>
    <property type="evidence" value="ECO:0007669"/>
    <property type="project" value="UniProtKB-KW"/>
</dbReference>
<name>A0ABT5NQQ8_9PSED</name>
<keyword evidence="3" id="KW-0328">Glycosyltransferase</keyword>
<feature type="domain" description="Glycosyltransferase 2-like" evidence="2">
    <location>
        <begin position="583"/>
        <end position="762"/>
    </location>
</feature>
<evidence type="ECO:0000313" key="4">
    <source>
        <dbReference type="Proteomes" id="UP001148203"/>
    </source>
</evidence>
<dbReference type="Pfam" id="PF00535">
    <property type="entry name" value="Glycos_transf_2"/>
    <property type="match status" value="2"/>
</dbReference>
<evidence type="ECO:0000256" key="1">
    <source>
        <dbReference type="ARBA" id="ARBA00022519"/>
    </source>
</evidence>
<keyword evidence="4" id="KW-1185">Reference proteome</keyword>
<proteinExistence type="predicted"/>
<dbReference type="InterPro" id="IPR029044">
    <property type="entry name" value="Nucleotide-diphossugar_trans"/>
</dbReference>
<protein>
    <submittedName>
        <fullName evidence="3">Glycosyltransferase</fullName>
        <ecNumber evidence="3">2.4.-.-</ecNumber>
    </submittedName>
</protein>
<dbReference type="PANTHER" id="PTHR43685">
    <property type="entry name" value="GLYCOSYLTRANSFERASE"/>
    <property type="match status" value="1"/>
</dbReference>
<dbReference type="Proteomes" id="UP001148203">
    <property type="component" value="Unassembled WGS sequence"/>
</dbReference>
<dbReference type="Gene3D" id="3.40.50.2000">
    <property type="entry name" value="Glycogen Phosphorylase B"/>
    <property type="match status" value="1"/>
</dbReference>
<keyword evidence="1" id="KW-0472">Membrane</keyword>
<keyword evidence="1" id="KW-1003">Cell membrane</keyword>
<dbReference type="PANTHER" id="PTHR43685:SF2">
    <property type="entry name" value="GLYCOSYLTRANSFERASE 2-LIKE DOMAIN-CONTAINING PROTEIN"/>
    <property type="match status" value="1"/>
</dbReference>
<dbReference type="SUPFAM" id="SSF53756">
    <property type="entry name" value="UDP-Glycosyltransferase/glycogen phosphorylase"/>
    <property type="match status" value="1"/>
</dbReference>
<dbReference type="CDD" id="cd00761">
    <property type="entry name" value="Glyco_tranf_GTA_type"/>
    <property type="match status" value="1"/>
</dbReference>
<dbReference type="SUPFAM" id="SSF53448">
    <property type="entry name" value="Nucleotide-diphospho-sugar transferases"/>
    <property type="match status" value="3"/>
</dbReference>
<gene>
    <name evidence="3" type="ORF">M5G11_08110</name>
</gene>
<feature type="domain" description="Glycosyltransferase 2-like" evidence="2">
    <location>
        <begin position="8"/>
        <end position="123"/>
    </location>
</feature>
<reference evidence="3 4" key="1">
    <citation type="submission" date="2022-05" db="EMBL/GenBank/DDBJ databases">
        <title>Novel Pseudomonas spp. Isolated from a Rainbow Trout Aquaculture Facility.</title>
        <authorList>
            <person name="Testerman T."/>
            <person name="Graf J."/>
        </authorList>
    </citation>
    <scope>NUCLEOTIDE SEQUENCE [LARGE SCALE GENOMIC DNA]</scope>
    <source>
        <strain evidence="3 4">ID681</strain>
    </source>
</reference>
<dbReference type="EC" id="2.4.-.-" evidence="3"/>
<dbReference type="RefSeq" id="WP_273911026.1">
    <property type="nucleotide sequence ID" value="NZ_JAMDGX010000037.1"/>
</dbReference>
<dbReference type="Gene3D" id="3.90.550.10">
    <property type="entry name" value="Spore Coat Polysaccharide Biosynthesis Protein SpsA, Chain A"/>
    <property type="match status" value="3"/>
</dbReference>
<accession>A0ABT5NQQ8</accession>
<keyword evidence="1" id="KW-0997">Cell inner membrane</keyword>
<sequence>MIEQPLVSIAIPAFSAQFLRRTLYSAISQSYPNLEVIVCDDSNADEVKAIVDELMPKANCTLRYVRNPQTLGFARNLQVCLEQSRGNFIKFLCDDDWLMDGCIDQMAQVLVDCPDVSLVVNHRLICAANEMLLPMRPANCIIAPCSAVMNGGDLLESLETNLPDLFGGVSHSMMRRDQVEAVLAQLVQGGDGFRARLVEALYICLLRRGHLAYLNTMLSLERVHVGRLSHQSWMLLAHKAETEWLAQMLASRTSEPAPAPGWVRYLSIEKYDEGDDKAWEEFELNRVHGRQMAGFERQVGTRSLSFDEMYSEWLSCRELSSGQLGLLSKRISQWPRRPPILVVVLAPREDAAALKATLASLEQQSYAPSRVCVLADAGLRPSSSLAVDYLTLQGNGIAQLNACVAQAGQGDWVFLVEAGDSLHPHALVVMAERMALQANSLCLYIDEGTDDNLQASQPIFKPDFNLDLMRSFPFVGRLLAFDCATLLEEGGFDPAFDVLAPQDMLWRIVERQGLRAIGHIAELLVQCRDGYGAWQRAPACVEQAPRILRAHLQRLGVEAELVSAEGSTLSRVLYQHADTPGVSIIIAAGQDLNALRRCVESVFEFTDYGNYEILIVADGQEPADVQGWLEAMRGLGSDQLRILELPGHCGPALYNQASLQARGSYLLFLKSNSLCFDAQWLGELVRQGLRPEVAVVAPKFCNSSGVVVEAGLILGLHGIAASPFIGHTADSNGYMNRLASVQNLSAVNDHCMLVRRELFSELGGLDAAALPDEFADADFCLRVREQGYLVVWTPFAVVAQMATPAPVKPSSDSQKLERDQDIFYERWLPTVADDPAYNRNLSLRMSSFNIEPGLRSGWDPFLNRVLPFVTALPLNTSAVGHYRVTQPHTELERAGWIQGQLSYTFPNLIELERQKPDVIILQCRYMAESLDEFERLKRFSSARRIYEIDDYIIEVPERNEHRRNMPDNMRELVSRGIAMCDRLVVSTQPLADALSSMHHDIRVVPNMLARELWDGLKSKRQTTARPRVGWAGGSSHRGDLELLVDVIKTLADQVDWVFFGMCPALLRPYIKEFHAGVPLHLYPQKLASLNLDLALAPLEVNLFNDCKSNLRLLEYGACGFPVICTNTKAYGGYLPCTRVASNATEHWLEAIRMHLADPQASYRQGDALREVVLRDYVLNTHNLQQWANGWLAD</sequence>
<dbReference type="InterPro" id="IPR001173">
    <property type="entry name" value="Glyco_trans_2-like"/>
</dbReference>